<feature type="compositionally biased region" description="Polar residues" evidence="2">
    <location>
        <begin position="154"/>
        <end position="184"/>
    </location>
</feature>
<dbReference type="SMART" id="SM00355">
    <property type="entry name" value="ZnF_C2H2"/>
    <property type="match status" value="2"/>
</dbReference>
<keyword evidence="1" id="KW-0479">Metal-binding</keyword>
<gene>
    <name evidence="4" type="ORF">A9F13_05g01331</name>
</gene>
<feature type="region of interest" description="Disordered" evidence="2">
    <location>
        <begin position="285"/>
        <end position="312"/>
    </location>
</feature>
<feature type="region of interest" description="Disordered" evidence="2">
    <location>
        <begin position="389"/>
        <end position="417"/>
    </location>
</feature>
<feature type="region of interest" description="Disordered" evidence="2">
    <location>
        <begin position="154"/>
        <end position="206"/>
    </location>
</feature>
<dbReference type="Gene3D" id="3.30.160.60">
    <property type="entry name" value="Classic Zinc Finger"/>
    <property type="match status" value="1"/>
</dbReference>
<feature type="compositionally biased region" description="Basic residues" evidence="2">
    <location>
        <begin position="389"/>
        <end position="398"/>
    </location>
</feature>
<comment type="caution">
    <text evidence="4">The sequence shown here is derived from an EMBL/GenBank/DDBJ whole genome shotgun (WGS) entry which is preliminary data.</text>
</comment>
<feature type="compositionally biased region" description="Polar residues" evidence="2">
    <location>
        <begin position="291"/>
        <end position="300"/>
    </location>
</feature>
<evidence type="ECO:0000256" key="1">
    <source>
        <dbReference type="PROSITE-ProRule" id="PRU00042"/>
    </source>
</evidence>
<evidence type="ECO:0000256" key="2">
    <source>
        <dbReference type="SAM" id="MobiDB-lite"/>
    </source>
</evidence>
<evidence type="ECO:0000313" key="5">
    <source>
        <dbReference type="Proteomes" id="UP000195602"/>
    </source>
</evidence>
<dbReference type="PROSITE" id="PS00028">
    <property type="entry name" value="ZINC_FINGER_C2H2_1"/>
    <property type="match status" value="1"/>
</dbReference>
<name>A0AA91Q0Z8_CLALS</name>
<evidence type="ECO:0000259" key="3">
    <source>
        <dbReference type="PROSITE" id="PS50157"/>
    </source>
</evidence>
<dbReference type="InterPro" id="IPR036236">
    <property type="entry name" value="Znf_C2H2_sf"/>
</dbReference>
<reference evidence="4 5" key="1">
    <citation type="submission" date="2017-04" db="EMBL/GenBank/DDBJ databases">
        <title>Draft genome of the yeast Clavispora lusitaniae type strain CBS 6936.</title>
        <authorList>
            <person name="Durrens P."/>
            <person name="Klopp C."/>
            <person name="Biteau N."/>
            <person name="Fitton-Ouhabi V."/>
            <person name="Dementhon K."/>
            <person name="Accoceberry I."/>
            <person name="Sherman D.J."/>
            <person name="Noel T."/>
        </authorList>
    </citation>
    <scope>NUCLEOTIDE SEQUENCE [LARGE SCALE GENOMIC DNA]</scope>
    <source>
        <strain evidence="4 5">CBS 6936</strain>
    </source>
</reference>
<dbReference type="InterPro" id="IPR013087">
    <property type="entry name" value="Znf_C2H2_type"/>
</dbReference>
<dbReference type="SUPFAM" id="SSF57667">
    <property type="entry name" value="beta-beta-alpha zinc fingers"/>
    <property type="match status" value="1"/>
</dbReference>
<feature type="compositionally biased region" description="Basic and acidic residues" evidence="2">
    <location>
        <begin position="399"/>
        <end position="417"/>
    </location>
</feature>
<dbReference type="EMBL" id="LYUB02000005">
    <property type="protein sequence ID" value="OVF09338.1"/>
    <property type="molecule type" value="Genomic_DNA"/>
</dbReference>
<evidence type="ECO:0000313" key="4">
    <source>
        <dbReference type="EMBL" id="OVF09338.1"/>
    </source>
</evidence>
<dbReference type="Proteomes" id="UP000195602">
    <property type="component" value="Unassembled WGS sequence"/>
</dbReference>
<dbReference type="PROSITE" id="PS50157">
    <property type="entry name" value="ZINC_FINGER_C2H2_2"/>
    <property type="match status" value="1"/>
</dbReference>
<organism evidence="4 5">
    <name type="scientific">Clavispora lusitaniae</name>
    <name type="common">Candida lusitaniae</name>
    <dbReference type="NCBI Taxonomy" id="36911"/>
    <lineage>
        <taxon>Eukaryota</taxon>
        <taxon>Fungi</taxon>
        <taxon>Dikarya</taxon>
        <taxon>Ascomycota</taxon>
        <taxon>Saccharomycotina</taxon>
        <taxon>Pichiomycetes</taxon>
        <taxon>Metschnikowiaceae</taxon>
        <taxon>Clavispora</taxon>
    </lineage>
</organism>
<dbReference type="GO" id="GO:0008270">
    <property type="term" value="F:zinc ion binding"/>
    <property type="evidence" value="ECO:0007669"/>
    <property type="project" value="UniProtKB-KW"/>
</dbReference>
<sequence length="417" mass="45756">MNQHDVSPKQQDFTGADACSFNAYFGDPSSWMKPTNPVQAPALFFSSPSLDTNPNLSAAAAEENMNLYSFANNFLMASPPTSPAPELSDSDRVAIANMSQQLASAEAHAVSAPGTSLFLQSGDFPTTNLLMGYLDSPSTFTCGRNSFDTHSLDMSSVSESIPSNSTSRNTSLAEASRSRQSSGYRKSLDSPNFGPPLHSSGSFPVSNKSTAIMRRTQSQDSEHFYNSKSYSVHSAPSNSPASHMFRSGVAVSDSSLSKRTPEGTLATTPTADAWGNMLSGDMCTPHDASAFSPSSDTSPGLSKDKASQDNRCPDPTCAYASQTFKFRWLLRRHICNDHLKEYNNERNAQGKRDVDDMTMNFLAFVYVCPDSECLRAFYRRDSLRRHQRLIHTSQKKFSRPKEKSIRHHDGSGRRRLA</sequence>
<proteinExistence type="predicted"/>
<keyword evidence="1" id="KW-0863">Zinc-finger</keyword>
<protein>
    <recommendedName>
        <fullName evidence="3">C2H2-type domain-containing protein</fullName>
    </recommendedName>
</protein>
<dbReference type="AlphaFoldDB" id="A0AA91Q0Z8"/>
<feature type="domain" description="C2H2-type" evidence="3">
    <location>
        <begin position="366"/>
        <end position="396"/>
    </location>
</feature>
<accession>A0AA91Q0Z8</accession>
<feature type="compositionally biased region" description="Basic and acidic residues" evidence="2">
    <location>
        <begin position="302"/>
        <end position="312"/>
    </location>
</feature>
<keyword evidence="1" id="KW-0862">Zinc</keyword>
<dbReference type="KEGG" id="clus:A9F13_05g01331"/>